<gene>
    <name evidence="2" type="ORF">EAG_03948</name>
</gene>
<name>E2A3Q1_CAMFO</name>
<dbReference type="OMA" id="HQHQIIL"/>
<feature type="region of interest" description="Disordered" evidence="1">
    <location>
        <begin position="1"/>
        <end position="53"/>
    </location>
</feature>
<sequence length="110" mass="12681">MPTKGSKHHHLSHHHHQQHHPQQQQQQPPPPPAQQQQQAHHTSSHQHQIILNQSVVHSPQTYSAVVTTNTRFLNTEANLGCGQRRVHIGIDRFTTVLQLGLVHWRNWVIT</sequence>
<dbReference type="EMBL" id="GL436457">
    <property type="protein sequence ID" value="EFN71943.1"/>
    <property type="molecule type" value="Genomic_DNA"/>
</dbReference>
<dbReference type="InParanoid" id="E2A3Q1"/>
<protein>
    <submittedName>
        <fullName evidence="2">Uncharacterized protein</fullName>
    </submittedName>
</protein>
<keyword evidence="3" id="KW-1185">Reference proteome</keyword>
<organism evidence="3">
    <name type="scientific">Camponotus floridanus</name>
    <name type="common">Florida carpenter ant</name>
    <dbReference type="NCBI Taxonomy" id="104421"/>
    <lineage>
        <taxon>Eukaryota</taxon>
        <taxon>Metazoa</taxon>
        <taxon>Ecdysozoa</taxon>
        <taxon>Arthropoda</taxon>
        <taxon>Hexapoda</taxon>
        <taxon>Insecta</taxon>
        <taxon>Pterygota</taxon>
        <taxon>Neoptera</taxon>
        <taxon>Endopterygota</taxon>
        <taxon>Hymenoptera</taxon>
        <taxon>Apocrita</taxon>
        <taxon>Aculeata</taxon>
        <taxon>Formicoidea</taxon>
        <taxon>Formicidae</taxon>
        <taxon>Formicinae</taxon>
        <taxon>Camponotus</taxon>
    </lineage>
</organism>
<proteinExistence type="predicted"/>
<evidence type="ECO:0000313" key="3">
    <source>
        <dbReference type="Proteomes" id="UP000000311"/>
    </source>
</evidence>
<accession>E2A3Q1</accession>
<evidence type="ECO:0000313" key="2">
    <source>
        <dbReference type="EMBL" id="EFN71943.1"/>
    </source>
</evidence>
<feature type="compositionally biased region" description="Basic residues" evidence="1">
    <location>
        <begin position="1"/>
        <end position="19"/>
    </location>
</feature>
<dbReference type="AlphaFoldDB" id="E2A3Q1"/>
<dbReference type="Proteomes" id="UP000000311">
    <property type="component" value="Unassembled WGS sequence"/>
</dbReference>
<reference evidence="2 3" key="1">
    <citation type="journal article" date="2010" name="Science">
        <title>Genomic comparison of the ants Camponotus floridanus and Harpegnathos saltator.</title>
        <authorList>
            <person name="Bonasio R."/>
            <person name="Zhang G."/>
            <person name="Ye C."/>
            <person name="Mutti N.S."/>
            <person name="Fang X."/>
            <person name="Qin N."/>
            <person name="Donahue G."/>
            <person name="Yang P."/>
            <person name="Li Q."/>
            <person name="Li C."/>
            <person name="Zhang P."/>
            <person name="Huang Z."/>
            <person name="Berger S.L."/>
            <person name="Reinberg D."/>
            <person name="Wang J."/>
            <person name="Liebig J."/>
        </authorList>
    </citation>
    <scope>NUCLEOTIDE SEQUENCE [LARGE SCALE GENOMIC DNA]</scope>
    <source>
        <strain evidence="3">C129</strain>
    </source>
</reference>
<feature type="compositionally biased region" description="Low complexity" evidence="1">
    <location>
        <begin position="34"/>
        <end position="48"/>
    </location>
</feature>
<evidence type="ECO:0000256" key="1">
    <source>
        <dbReference type="SAM" id="MobiDB-lite"/>
    </source>
</evidence>